<dbReference type="InterPro" id="IPR025667">
    <property type="entry name" value="SprB_repeat"/>
</dbReference>
<accession>A0A512AWQ2</accession>
<dbReference type="EMBL" id="BJYS01000012">
    <property type="protein sequence ID" value="GEO04142.1"/>
    <property type="molecule type" value="Genomic_DNA"/>
</dbReference>
<dbReference type="RefSeq" id="WP_146897415.1">
    <property type="nucleotide sequence ID" value="NZ_BJYS01000012.1"/>
</dbReference>
<dbReference type="AlphaFoldDB" id="A0A512AWQ2"/>
<gene>
    <name evidence="2" type="ORF">AAE02nite_18060</name>
</gene>
<name>A0A512AWQ2_9BACT</name>
<dbReference type="Pfam" id="PF18962">
    <property type="entry name" value="Por_Secre_tail"/>
    <property type="match status" value="1"/>
</dbReference>
<dbReference type="Pfam" id="PF13573">
    <property type="entry name" value="SprB"/>
    <property type="match status" value="4"/>
</dbReference>
<sequence length="865" mass="91220">MKKNVRLLPACFPEPGTSGTNILLPNLSRFNADSLNVPLKAALVSLIFFLSLTNLLAQPTIQWENTILGNSEEEFTMARQTKDGGYILGGSSISNAGLEKTENARSSDGDYWVVKLNAAGVQQWDKTLGGNSADFLTSVDPTADGGVIVAGTSGSTASGDKSDNTFGTWIVKLNAAGGKEWDKTIENAGTLIEQTPDGGYILSGGVIGRILKLNASGNFVWERNLGGEIQQTADEGFILIGPALAIKLNAAGVTQWQQPLEGTGNITYVRQTADGGYIMGGIPGEDYYVLKLNAAGKKEWEKTIGGLSTDWLRAIIQTADGGYILGGDSHSGAGGDKTELNKGPLYFGNNYYYTDYWIVKLDAAGNRVWDKTLGGIFHEKLRSLQQTADGGLIIGGQSDSNNNSYNNIPSNKSEFSGTVDYWVVKLSNINADPNNNLCKLALTSKVTQAEPWYGLYPGGGGGIDITVTGGTPPYNYTWDNFRNSPEDAPVPVVSPGVHTVLVTDAQGCTLRATIEVGKKNDPMRLSTTHTNVTTAGDPVGSIDLTVVGGTGPYKYLWSNGATSEDLTGLGVGTYTVTVTDAFGRKLTTSVTIVNPRTPTPVICNLVATSKVTQAESWYGMWGPTSGAGAIDVTPSGGTAPYTYKWNTGATTEDLAVAAPGVYTLTITDAKACTTTTTVIVSRKNGPLSLTESHTNVTTGGTTNGSIDLTVVGGTGPFRYRWSNGATTEDLTGLAAGTYSVIVTDAFNRTATISVQILGAGTTAIASVKSPDFSDLFTGKQTSINVYPNPAKDQTVISFTMPAAGKYALDLYDIRGAKVKSLATGQAPANKALNVEVPLNSIAEGIYLLKLQTDEGIATKRISIIR</sequence>
<evidence type="ECO:0000313" key="3">
    <source>
        <dbReference type="Proteomes" id="UP000321532"/>
    </source>
</evidence>
<proteinExistence type="predicted"/>
<dbReference type="OrthoDB" id="5377264at2"/>
<protein>
    <recommendedName>
        <fullName evidence="1">Secretion system C-terminal sorting domain-containing protein</fullName>
    </recommendedName>
</protein>
<dbReference type="NCBIfam" id="TIGR04183">
    <property type="entry name" value="Por_Secre_tail"/>
    <property type="match status" value="1"/>
</dbReference>
<evidence type="ECO:0000313" key="2">
    <source>
        <dbReference type="EMBL" id="GEO04142.1"/>
    </source>
</evidence>
<feature type="domain" description="Secretion system C-terminal sorting" evidence="1">
    <location>
        <begin position="785"/>
        <end position="863"/>
    </location>
</feature>
<dbReference type="Gene3D" id="2.60.40.740">
    <property type="match status" value="3"/>
</dbReference>
<dbReference type="Proteomes" id="UP000321532">
    <property type="component" value="Unassembled WGS sequence"/>
</dbReference>
<dbReference type="PANTHER" id="PTHR42754">
    <property type="entry name" value="ENDOGLUCANASE"/>
    <property type="match status" value="1"/>
</dbReference>
<organism evidence="2 3">
    <name type="scientific">Adhaeribacter aerolatus</name>
    <dbReference type="NCBI Taxonomy" id="670289"/>
    <lineage>
        <taxon>Bacteria</taxon>
        <taxon>Pseudomonadati</taxon>
        <taxon>Bacteroidota</taxon>
        <taxon>Cytophagia</taxon>
        <taxon>Cytophagales</taxon>
        <taxon>Hymenobacteraceae</taxon>
        <taxon>Adhaeribacter</taxon>
    </lineage>
</organism>
<dbReference type="InterPro" id="IPR026444">
    <property type="entry name" value="Secre_tail"/>
</dbReference>
<reference evidence="2 3" key="1">
    <citation type="submission" date="2019-07" db="EMBL/GenBank/DDBJ databases">
        <title>Whole genome shotgun sequence of Adhaeribacter aerolatus NBRC 106133.</title>
        <authorList>
            <person name="Hosoyama A."/>
            <person name="Uohara A."/>
            <person name="Ohji S."/>
            <person name="Ichikawa N."/>
        </authorList>
    </citation>
    <scope>NUCLEOTIDE SEQUENCE [LARGE SCALE GENOMIC DNA]</scope>
    <source>
        <strain evidence="2 3">NBRC 106133</strain>
    </source>
</reference>
<comment type="caution">
    <text evidence="2">The sequence shown here is derived from an EMBL/GenBank/DDBJ whole genome shotgun (WGS) entry which is preliminary data.</text>
</comment>
<dbReference type="PANTHER" id="PTHR42754:SF1">
    <property type="entry name" value="LIPOPROTEIN"/>
    <property type="match status" value="1"/>
</dbReference>
<dbReference type="SUPFAM" id="SSF101898">
    <property type="entry name" value="NHL repeat"/>
    <property type="match status" value="1"/>
</dbReference>
<keyword evidence="3" id="KW-1185">Reference proteome</keyword>
<evidence type="ECO:0000259" key="1">
    <source>
        <dbReference type="Pfam" id="PF18962"/>
    </source>
</evidence>